<dbReference type="Pfam" id="PF24595">
    <property type="entry name" value="DUF7619"/>
    <property type="match status" value="1"/>
</dbReference>
<evidence type="ECO:0000313" key="7">
    <source>
        <dbReference type="EMBL" id="RUT68111.1"/>
    </source>
</evidence>
<evidence type="ECO:0000256" key="3">
    <source>
        <dbReference type="ARBA" id="ARBA00022737"/>
    </source>
</evidence>
<dbReference type="GO" id="GO:0035591">
    <property type="term" value="F:signaling adaptor activity"/>
    <property type="evidence" value="ECO:0007669"/>
    <property type="project" value="TreeGrafter"/>
</dbReference>
<gene>
    <name evidence="7" type="ORF">D0817_22560</name>
</gene>
<dbReference type="OrthoDB" id="1110367at2"/>
<dbReference type="PROSITE" id="PS51450">
    <property type="entry name" value="LRR"/>
    <property type="match status" value="1"/>
</dbReference>
<keyword evidence="1" id="KW-0433">Leucine-rich repeat</keyword>
<accession>A0A434A172</accession>
<dbReference type="InterPro" id="IPR047589">
    <property type="entry name" value="DUF11_rpt"/>
</dbReference>
<dbReference type="InterPro" id="IPR055353">
    <property type="entry name" value="DUF7619"/>
</dbReference>
<reference evidence="8" key="1">
    <citation type="journal article" date="2019" name="Syst. Appl. Microbiol.">
        <title>Flavobacterium circumlabens sp. nov. and Flavobacterium cupreum sp. nov., two psychrotrophic species isolated from Antarctic environmental samples.</title>
        <authorList>
            <person name="Kralova S."/>
            <person name="Busse H.-J."/>
            <person name="Svec P."/>
            <person name="Maslanova I."/>
            <person name="Stankova E."/>
            <person name="Bartak M."/>
            <person name="Sedlacek I."/>
        </authorList>
    </citation>
    <scope>NUCLEOTIDE SEQUENCE [LARGE SCALE GENOMIC DNA]</scope>
    <source>
        <strain evidence="8">CCM 8825</strain>
    </source>
</reference>
<feature type="signal peptide" evidence="4">
    <location>
        <begin position="1"/>
        <end position="19"/>
    </location>
</feature>
<evidence type="ECO:0000256" key="2">
    <source>
        <dbReference type="ARBA" id="ARBA00022729"/>
    </source>
</evidence>
<feature type="chain" id="PRO_5019104207" evidence="4">
    <location>
        <begin position="20"/>
        <end position="901"/>
    </location>
</feature>
<dbReference type="Proteomes" id="UP000288102">
    <property type="component" value="Unassembled WGS sequence"/>
</dbReference>
<evidence type="ECO:0000259" key="6">
    <source>
        <dbReference type="Pfam" id="PF24595"/>
    </source>
</evidence>
<evidence type="ECO:0000256" key="4">
    <source>
        <dbReference type="SAM" id="SignalP"/>
    </source>
</evidence>
<feature type="domain" description="DUF7619" evidence="6">
    <location>
        <begin position="681"/>
        <end position="811"/>
    </location>
</feature>
<dbReference type="InterPro" id="IPR026444">
    <property type="entry name" value="Secre_tail"/>
</dbReference>
<organism evidence="7 8">
    <name type="scientific">Flavobacterium cupreum</name>
    <dbReference type="NCBI Taxonomy" id="2133766"/>
    <lineage>
        <taxon>Bacteria</taxon>
        <taxon>Pseudomonadati</taxon>
        <taxon>Bacteroidota</taxon>
        <taxon>Flavobacteriia</taxon>
        <taxon>Flavobacteriales</taxon>
        <taxon>Flavobacteriaceae</taxon>
        <taxon>Flavobacterium</taxon>
    </lineage>
</organism>
<evidence type="ECO:0000256" key="1">
    <source>
        <dbReference type="ARBA" id="ARBA00022614"/>
    </source>
</evidence>
<dbReference type="InterPro" id="IPR052574">
    <property type="entry name" value="CDIRP"/>
</dbReference>
<dbReference type="EMBL" id="QWDM01000020">
    <property type="protein sequence ID" value="RUT68111.1"/>
    <property type="molecule type" value="Genomic_DNA"/>
</dbReference>
<dbReference type="NCBIfam" id="TIGR01451">
    <property type="entry name" value="B_ant_repeat"/>
    <property type="match status" value="1"/>
</dbReference>
<proteinExistence type="predicted"/>
<dbReference type="InterPro" id="IPR001611">
    <property type="entry name" value="Leu-rich_rpt"/>
</dbReference>
<dbReference type="NCBIfam" id="TIGR04183">
    <property type="entry name" value="Por_Secre_tail"/>
    <property type="match status" value="1"/>
</dbReference>
<keyword evidence="8" id="KW-1185">Reference proteome</keyword>
<sequence length="901" mass="99550">MRKIYFLFFTLCFFNGLSAQVINIPDVNFKTALLSSGNKWGTLKDLNGNPTSIDSNGDSQIEVSEALNISYMELPNLFGNPQDEITDLTGIAFFASLKYLDIQSQSLNNLDILNNLTKLETLNCSNSKLTSLTLTSLVNLKAVFCFNSNLENLSVNGLLKLEQIHCNGNKLNNLNLQGVSNLIQLNIANNPLTEIDLSNLGKLKALTINNNFSSLDFSNLINLESLTIGDNVSDKLKLQSLNFSSLKKLKNLKIYNAQSLRKIDLSGLQNLSDILCEKNQIEVLDITGVIHLVNLKCNNNQIGILNTSGLDELVILDCSQNKINTLDLSNCKSLTTLDCSSNQIESINLSGCYNLKKAYGGYNLLKSLDLSNCCKNSVEYTFNDNKLETLFLKNGVSDALTIANNPTLKYVCLDEDKMSSDMTTLMYFSGYKDGSFPNLVYNSYCSFTPGGTFYTIEGNQKLDLDKNGCDKLDIVIPKLKFNITDGAKKGSLISDENGSYSIPVQAGTHTITPILENQNYFNVSPSTLTVTFPTQISPFFQNFCITANGVHSDLEILLIPLEVARPGFEAAYKIVYKNKGNQIQSGVVNLNFDDNVLDLIVANPLASTQTVNNLSWNFSNLKPFESREIAIILKLNKPTDKPAVNNGDILKLSTTITSETGEETPLDNTFILSQTVVGSFDPNDKTCLEGSVITPELIGEYVHYIIRFENTGTYPAQNIVVKDMIDLNKFDISTLVPTSSSHSFVTKISEGNKIEFIFENINLPFDNATNDGYVAFKVKTKPTLVSGDIFTNEANIYFDYNLPVLTNKAVSTFKTLGTQDFEFSSYLSLYPVPVTDILNIHTTQTIEIKALEIYDILGQIVIAVPNAQSVSGVDVSKLRAGNYFIKIKSDKGNSSMKFIKH</sequence>
<dbReference type="Gene3D" id="3.80.10.10">
    <property type="entry name" value="Ribonuclease Inhibitor"/>
    <property type="match status" value="2"/>
</dbReference>
<dbReference type="PANTHER" id="PTHR47566">
    <property type="match status" value="1"/>
</dbReference>
<dbReference type="PANTHER" id="PTHR47566:SF1">
    <property type="entry name" value="PROTEIN NUD1"/>
    <property type="match status" value="1"/>
</dbReference>
<keyword evidence="3" id="KW-0677">Repeat</keyword>
<evidence type="ECO:0000259" key="5">
    <source>
        <dbReference type="Pfam" id="PF18962"/>
    </source>
</evidence>
<keyword evidence="2 4" id="KW-0732">Signal</keyword>
<dbReference type="RefSeq" id="WP_127340551.1">
    <property type="nucleotide sequence ID" value="NZ_QWDM01000020.1"/>
</dbReference>
<dbReference type="Pfam" id="PF18962">
    <property type="entry name" value="Por_Secre_tail"/>
    <property type="match status" value="1"/>
</dbReference>
<comment type="caution">
    <text evidence="7">The sequence shown here is derived from an EMBL/GenBank/DDBJ whole genome shotgun (WGS) entry which is preliminary data.</text>
</comment>
<dbReference type="InterPro" id="IPR032675">
    <property type="entry name" value="LRR_dom_sf"/>
</dbReference>
<name>A0A434A172_9FLAO</name>
<protein>
    <submittedName>
        <fullName evidence="7">T9SS C-terminal target domain-containing protein</fullName>
    </submittedName>
</protein>
<evidence type="ECO:0000313" key="8">
    <source>
        <dbReference type="Proteomes" id="UP000288102"/>
    </source>
</evidence>
<dbReference type="SUPFAM" id="SSF52058">
    <property type="entry name" value="L domain-like"/>
    <property type="match status" value="2"/>
</dbReference>
<dbReference type="AlphaFoldDB" id="A0A434A172"/>
<feature type="domain" description="Secretion system C-terminal sorting" evidence="5">
    <location>
        <begin position="829"/>
        <end position="899"/>
    </location>
</feature>